<organism evidence="2 3">
    <name type="scientific">Cymbomonas tetramitiformis</name>
    <dbReference type="NCBI Taxonomy" id="36881"/>
    <lineage>
        <taxon>Eukaryota</taxon>
        <taxon>Viridiplantae</taxon>
        <taxon>Chlorophyta</taxon>
        <taxon>Pyramimonadophyceae</taxon>
        <taxon>Pyramimonadales</taxon>
        <taxon>Pyramimonadaceae</taxon>
        <taxon>Cymbomonas</taxon>
    </lineage>
</organism>
<evidence type="ECO:0000313" key="2">
    <source>
        <dbReference type="EMBL" id="KAK3233205.1"/>
    </source>
</evidence>
<evidence type="ECO:0000256" key="1">
    <source>
        <dbReference type="SAM" id="Phobius"/>
    </source>
</evidence>
<proteinExistence type="predicted"/>
<reference evidence="2 3" key="1">
    <citation type="journal article" date="2015" name="Genome Biol. Evol.">
        <title>Comparative Genomics of a Bacterivorous Green Alga Reveals Evolutionary Causalities and Consequences of Phago-Mixotrophic Mode of Nutrition.</title>
        <authorList>
            <person name="Burns J.A."/>
            <person name="Paasch A."/>
            <person name="Narechania A."/>
            <person name="Kim E."/>
        </authorList>
    </citation>
    <scope>NUCLEOTIDE SEQUENCE [LARGE SCALE GENOMIC DNA]</scope>
    <source>
        <strain evidence="2 3">PLY_AMNH</strain>
    </source>
</reference>
<dbReference type="AlphaFoldDB" id="A0AAE0BC15"/>
<evidence type="ECO:0000313" key="3">
    <source>
        <dbReference type="Proteomes" id="UP001190700"/>
    </source>
</evidence>
<name>A0AAE0BC15_9CHLO</name>
<keyword evidence="1" id="KW-0472">Membrane</keyword>
<keyword evidence="1" id="KW-0812">Transmembrane</keyword>
<gene>
    <name evidence="2" type="ORF">CYMTET_56482</name>
</gene>
<sequence>MNRNNASLTTYTTVELSNRSGIIRANFGVVVMAVLRKYPNKHYRKLDKQDARKKKPAGTFDFDAHIIEVYKGKTRYINGLWFMFAFAAFFIIHWRKFNQFFRRHILGQADAEQVNEVGIYPVGPTFRGDLKRLAYIRDRLGEIAEKGLLIIDANNVRGAMRFRIGPLQLCSLVSRWAYMNNFQNRVVIIFDHGPKQQAFLQDGICVVFSGPVQIADDVIAREVRWFTKGELRDVVVVTRDMHLRARCTEMAEDELDSTGRVDLEALAGGRASPDFRSRVNSVDSECFMWLLESIPANARTKFSILENECKVQGLLADAYKSGKETTLERVRLTTKFSSELGKMAKQHVPTSDLNAMRLSQYSILVTEGAIANWGKSSKELIDEEERMYMGLDARR</sequence>
<accession>A0AAE0BC15</accession>
<dbReference type="EMBL" id="LGRX02035781">
    <property type="protein sequence ID" value="KAK3233205.1"/>
    <property type="molecule type" value="Genomic_DNA"/>
</dbReference>
<feature type="transmembrane region" description="Helical" evidence="1">
    <location>
        <begin position="76"/>
        <end position="94"/>
    </location>
</feature>
<dbReference type="Proteomes" id="UP001190700">
    <property type="component" value="Unassembled WGS sequence"/>
</dbReference>
<comment type="caution">
    <text evidence="2">The sequence shown here is derived from an EMBL/GenBank/DDBJ whole genome shotgun (WGS) entry which is preliminary data.</text>
</comment>
<protein>
    <submittedName>
        <fullName evidence="2">Uncharacterized protein</fullName>
    </submittedName>
</protein>
<keyword evidence="1" id="KW-1133">Transmembrane helix</keyword>
<keyword evidence="3" id="KW-1185">Reference proteome</keyword>